<reference evidence="5 6" key="1">
    <citation type="submission" date="2016-02" db="EMBL/GenBank/DDBJ databases">
        <title>Genome analysis of coral dinoflagellate symbionts highlights evolutionary adaptations to a symbiotic lifestyle.</title>
        <authorList>
            <person name="Aranda M."/>
            <person name="Li Y."/>
            <person name="Liew Y.J."/>
            <person name="Baumgarten S."/>
            <person name="Simakov O."/>
            <person name="Wilson M."/>
            <person name="Piel J."/>
            <person name="Ashoor H."/>
            <person name="Bougouffa S."/>
            <person name="Bajic V.B."/>
            <person name="Ryu T."/>
            <person name="Ravasi T."/>
            <person name="Bayer T."/>
            <person name="Micklem G."/>
            <person name="Kim H."/>
            <person name="Bhak J."/>
            <person name="Lajeunesse T.C."/>
            <person name="Voolstra C.R."/>
        </authorList>
    </citation>
    <scope>NUCLEOTIDE SEQUENCE [LARGE SCALE GENOMIC DNA]</scope>
    <source>
        <strain evidence="5 6">CCMP2467</strain>
    </source>
</reference>
<dbReference type="Gene3D" id="3.40.50.1460">
    <property type="match status" value="1"/>
</dbReference>
<dbReference type="GO" id="GO:0004197">
    <property type="term" value="F:cysteine-type endopeptidase activity"/>
    <property type="evidence" value="ECO:0007669"/>
    <property type="project" value="InterPro"/>
</dbReference>
<keyword evidence="1" id="KW-0677">Repeat</keyword>
<dbReference type="InterPro" id="IPR002885">
    <property type="entry name" value="PPR_rpt"/>
</dbReference>
<feature type="domain" description="Peptidase C14 caspase" evidence="4">
    <location>
        <begin position="3"/>
        <end position="190"/>
    </location>
</feature>
<dbReference type="InterPro" id="IPR011600">
    <property type="entry name" value="Pept_C14_caspase"/>
</dbReference>
<evidence type="ECO:0000256" key="1">
    <source>
        <dbReference type="ARBA" id="ARBA00022737"/>
    </source>
</evidence>
<organism evidence="5 6">
    <name type="scientific">Symbiodinium microadriaticum</name>
    <name type="common">Dinoflagellate</name>
    <name type="synonym">Zooxanthella microadriatica</name>
    <dbReference type="NCBI Taxonomy" id="2951"/>
    <lineage>
        <taxon>Eukaryota</taxon>
        <taxon>Sar</taxon>
        <taxon>Alveolata</taxon>
        <taxon>Dinophyceae</taxon>
        <taxon>Suessiales</taxon>
        <taxon>Symbiodiniaceae</taxon>
        <taxon>Symbiodinium</taxon>
    </lineage>
</organism>
<dbReference type="SUPFAM" id="SSF52129">
    <property type="entry name" value="Caspase-like"/>
    <property type="match status" value="1"/>
</dbReference>
<feature type="region of interest" description="Disordered" evidence="3">
    <location>
        <begin position="1674"/>
        <end position="1695"/>
    </location>
</feature>
<feature type="region of interest" description="Disordered" evidence="3">
    <location>
        <begin position="1197"/>
        <end position="1225"/>
    </location>
</feature>
<comment type="caution">
    <text evidence="5">The sequence shown here is derived from an EMBL/GenBank/DDBJ whole genome shotgun (WGS) entry which is preliminary data.</text>
</comment>
<dbReference type="EMBL" id="LSRX01000107">
    <property type="protein sequence ID" value="OLQ08913.1"/>
    <property type="molecule type" value="Genomic_DNA"/>
</dbReference>
<accession>A0A1Q9ENA7</accession>
<feature type="repeat" description="PPR" evidence="2">
    <location>
        <begin position="732"/>
        <end position="766"/>
    </location>
</feature>
<name>A0A1Q9ENA7_SYMMI</name>
<feature type="compositionally biased region" description="Basic and acidic residues" evidence="3">
    <location>
        <begin position="1682"/>
        <end position="1695"/>
    </location>
</feature>
<feature type="repeat" description="PPR" evidence="2">
    <location>
        <begin position="1116"/>
        <end position="1150"/>
    </location>
</feature>
<dbReference type="Gene3D" id="1.25.40.10">
    <property type="entry name" value="Tetratricopeptide repeat domain"/>
    <property type="match status" value="4"/>
</dbReference>
<proteinExistence type="predicted"/>
<keyword evidence="6" id="KW-1185">Reference proteome</keyword>
<dbReference type="Pfam" id="PF13812">
    <property type="entry name" value="PPR_3"/>
    <property type="match status" value="5"/>
</dbReference>
<evidence type="ECO:0000313" key="5">
    <source>
        <dbReference type="EMBL" id="OLQ08913.1"/>
    </source>
</evidence>
<dbReference type="OrthoDB" id="185373at2759"/>
<evidence type="ECO:0000256" key="2">
    <source>
        <dbReference type="PROSITE-ProRule" id="PRU00708"/>
    </source>
</evidence>
<gene>
    <name evidence="5" type="ORF">AK812_SmicGene7521</name>
</gene>
<evidence type="ECO:0000259" key="4">
    <source>
        <dbReference type="Pfam" id="PF00656"/>
    </source>
</evidence>
<evidence type="ECO:0000313" key="6">
    <source>
        <dbReference type="Proteomes" id="UP000186817"/>
    </source>
</evidence>
<dbReference type="GO" id="GO:0006508">
    <property type="term" value="P:proteolysis"/>
    <property type="evidence" value="ECO:0007669"/>
    <property type="project" value="InterPro"/>
</dbReference>
<evidence type="ECO:0000256" key="3">
    <source>
        <dbReference type="SAM" id="MobiDB-lite"/>
    </source>
</evidence>
<feature type="repeat" description="PPR" evidence="2">
    <location>
        <begin position="802"/>
        <end position="836"/>
    </location>
</feature>
<dbReference type="InterPro" id="IPR011990">
    <property type="entry name" value="TPR-like_helical_dom_sf"/>
</dbReference>
<dbReference type="PROSITE" id="PS51375">
    <property type="entry name" value="PPR"/>
    <property type="match status" value="5"/>
</dbReference>
<dbReference type="InterPro" id="IPR029030">
    <property type="entry name" value="Caspase-like_dom_sf"/>
</dbReference>
<sequence length="1903" mass="210455">MQRRLALSVGNNAYPREPLSYAVPDANALYDVLDKVDFPCIRCIDATRSKFQSCLSTFIEQITVSHSCIIFNFNGHCKVINGQATLIFTDGEEEVAGRDTVESVINRVMNEARWNRGATFLLLLNCCRVNSSCPAVQVNRWRFRSTRRARDTAMACIWACSPGQPARDGSPLSGCSAFMQAFVQCVGQPLTLSNVWDYIFAAVTSDDQMQRPLLWLNAAFRDYQSFSLKRSHREVVLSSAPERLQREVDQKIDCVPVAVAETEVGAGQESLVVAWQLASPKSGGIGMGALRRLGTGSLEIWDEVRVTLVEPAFEELGRVLTTGGCWQRAEAALWLLAKYAKGGKKDEVQKASQAPLLIFTKLQNLHVISSCALVEAIPCADAAPFLLELRLARPQGGPFEEVSASSACGDLPRKAGGPQGSAQRLCLLSIDPVASAAQLQDADGVRQLAQHWAKLCLEEQVLFALRVAEFASTSQHLRAPALEVWIAVWPQAEGDEDLVAALEQLVQSTARTSDLAAPALTLLVKSFANAASWAPQCVNAALGTVEADLASIAPASSPWPLTVAMATAYGYVIQCVGALASWSDHTELGRALRAALLGNEAAVRSLAGLLREGLDVCKIFRARLHHGLLDLLFMDIVGYLKQKKVAQSEDSRSTQRIVRALGLRLGDSNLPQRQDIRFGTLERYVFHTMPMRAIARDVVSFNAAIHAANVGANWWLATELLGAMPEDAVKPDAISYNTTLSSFQRNLNWDRALKFLAGMQDQAILPSLVAFNTAISVAEKSGQWQVALVVFSDIATASLRPDVVSYNAALSACARSSHWRVAIHLQDLMREDAVRPDIITCNTAMRAYSLGQEWQESLTLMAKLPQHRIDPTRITYNTALAAFDAGAQWKLAVEFFQYMIGMSVALEDSCNAAIGACKAGKAWMPALQLLFEMPRRALKPDRISFNTTISACEQGSCWPLALSTLEAMVPARLQPDIISYNATISACADGAQWQLACSLLALILLKDVAPDAVTFNSMISACEGASQWQQALQLLFFETRKVRVFPDVIGHNATISACEKAGRWLLALAVFDMVGEKRLTPTEFTFSSAITACEKAAQWEWAVFYLRRMAAELPPNLISYNAAVSACEKSSRWQAALRVFQSLTEAELRPDVISFAAMMSAFEKSAQWQRALSLLEHCKAVQGMELQSHVGLTPDSATPVEHGSWNARSHKDYSKPPSTVYGNQHAPAEGRQRMFNSRNSRIPGPDCGQPTVPVRKGWILRCQRFEVRTPRIPEGFFGSSTGIPGTHTSHGFPVLAMEAAGQPAWQNPRLLLVLLLPCLGLHAGLLFRNQPGFLWSSLADEMWNLTPRNRSVWYGDTRPPVQPLRVASVIAGQLRGMTDRTNVARVNWLTKESDVFICTDRLYQEEIGSLTGVVGTRFIEEDPSWKEKVNLTKELQWWRLQQCWDMIQDFEAEHGFSYAFYMKIRTDCYKRGGCEPSRKTYDKIREDFGPQLDDKIFARSDQTFGGTRASFSRAATLFSRIPDYWQNVRAFWPVDFELLRRSDGFVNKYVWIPFPRAVVRRWKVPRCCEPGLLRNSPELAKELNEWVRDNCQRPSQCKDIEIQSRLPLPHTDFASEQAFLLDFLRVGIEIHGFRRNEQHKHVLVSKVRAGPLDCAPLPGAPPVPAPNAKTSALAMGAHGHGPKKEEEHHGHGRSDMYDTVYLSRPSHPRAAAVEDTPKEMWVQRPTVTGWTKVGVPSQAEVDGVGPAQLFEWSKFQARLPDTSIPNKSEAHDLPPNLSGAQPIGPADPRRKAAEVRDGSLRLLATSGHDKAQRGQAAKDGVALGPRVHERRYASIFTMDWRGRGIEREVPDSEPTAEQVGKHMAVPFADRQEAATSLLELAAELKVGCEARQFISHGSEISNL</sequence>
<feature type="repeat" description="PPR" evidence="2">
    <location>
        <begin position="1047"/>
        <end position="1081"/>
    </location>
</feature>
<feature type="repeat" description="PPR" evidence="2">
    <location>
        <begin position="1011"/>
        <end position="1046"/>
    </location>
</feature>
<dbReference type="PANTHER" id="PTHR47447:SF17">
    <property type="entry name" value="OS12G0638900 PROTEIN"/>
    <property type="match status" value="1"/>
</dbReference>
<dbReference type="PANTHER" id="PTHR47447">
    <property type="entry name" value="OS03G0856100 PROTEIN"/>
    <property type="match status" value="1"/>
</dbReference>
<dbReference type="Pfam" id="PF00656">
    <property type="entry name" value="Peptidase_C14"/>
    <property type="match status" value="1"/>
</dbReference>
<dbReference type="Proteomes" id="UP000186817">
    <property type="component" value="Unassembled WGS sequence"/>
</dbReference>
<protein>
    <submittedName>
        <fullName evidence="5">Pentatricopeptide repeat-containing protein, chloroplastic</fullName>
    </submittedName>
</protein>
<feature type="region of interest" description="Disordered" evidence="3">
    <location>
        <begin position="1764"/>
        <end position="1794"/>
    </location>
</feature>